<gene>
    <name evidence="3" type="ORF">MPLG2_3313</name>
</gene>
<feature type="compositionally biased region" description="Low complexity" evidence="1">
    <location>
        <begin position="85"/>
        <end position="110"/>
    </location>
</feature>
<dbReference type="GO" id="GO:0004371">
    <property type="term" value="F:glycerone kinase activity"/>
    <property type="evidence" value="ECO:0007669"/>
    <property type="project" value="InterPro"/>
</dbReference>
<evidence type="ECO:0000313" key="4">
    <source>
        <dbReference type="Proteomes" id="UP000238164"/>
    </source>
</evidence>
<dbReference type="InterPro" id="IPR050861">
    <property type="entry name" value="Dihydroxyacetone_Kinase"/>
</dbReference>
<organism evidence="3 4">
    <name type="scientific">Micropruina glycogenica</name>
    <dbReference type="NCBI Taxonomy" id="75385"/>
    <lineage>
        <taxon>Bacteria</taxon>
        <taxon>Bacillati</taxon>
        <taxon>Actinomycetota</taxon>
        <taxon>Actinomycetes</taxon>
        <taxon>Propionibacteriales</taxon>
        <taxon>Nocardioidaceae</taxon>
        <taxon>Micropruina</taxon>
    </lineage>
</organism>
<dbReference type="SUPFAM" id="SSF82549">
    <property type="entry name" value="DAK1/DegV-like"/>
    <property type="match status" value="1"/>
</dbReference>
<dbReference type="EMBL" id="LT985188">
    <property type="protein sequence ID" value="SPD88343.1"/>
    <property type="molecule type" value="Genomic_DNA"/>
</dbReference>
<evidence type="ECO:0000313" key="3">
    <source>
        <dbReference type="EMBL" id="SPD88343.1"/>
    </source>
</evidence>
<feature type="region of interest" description="Disordered" evidence="1">
    <location>
        <begin position="85"/>
        <end position="117"/>
    </location>
</feature>
<dbReference type="GO" id="GO:0019563">
    <property type="term" value="P:glycerol catabolic process"/>
    <property type="evidence" value="ECO:0007669"/>
    <property type="project" value="TreeGrafter"/>
</dbReference>
<dbReference type="Proteomes" id="UP000238164">
    <property type="component" value="Chromosome 1"/>
</dbReference>
<accession>A0A2N9JL85</accession>
<protein>
    <recommendedName>
        <fullName evidence="2">DhaK domain-containing protein</fullName>
    </recommendedName>
</protein>
<sequence length="117" mass="12688">MPLIEPRRNEESPPRFELGDNEMELGIGVHGEPGVKRVPMMKADDIVDTLLDKVLDDLKLESGENVLLSINGLGATRRASSTSCTTTLTTCSPRRASTSPAARSATSSPRWRCPAPR</sequence>
<reference evidence="3 4" key="1">
    <citation type="submission" date="2018-02" db="EMBL/GenBank/DDBJ databases">
        <authorList>
            <person name="Cohen D.B."/>
            <person name="Kent A.D."/>
        </authorList>
    </citation>
    <scope>NUCLEOTIDE SEQUENCE [LARGE SCALE GENOMIC DNA]</scope>
    <source>
        <strain evidence="3">1</strain>
    </source>
</reference>
<dbReference type="KEGG" id="mgg:MPLG2_3313"/>
<dbReference type="GO" id="GO:0005829">
    <property type="term" value="C:cytosol"/>
    <property type="evidence" value="ECO:0007669"/>
    <property type="project" value="TreeGrafter"/>
</dbReference>
<dbReference type="PANTHER" id="PTHR28629:SF4">
    <property type="entry name" value="TRIOKINASE_FMN CYCLASE"/>
    <property type="match status" value="1"/>
</dbReference>
<feature type="domain" description="DhaK" evidence="2">
    <location>
        <begin position="1"/>
        <end position="117"/>
    </location>
</feature>
<dbReference type="OrthoDB" id="9806345at2"/>
<dbReference type="Pfam" id="PF02733">
    <property type="entry name" value="Dak1"/>
    <property type="match status" value="1"/>
</dbReference>
<dbReference type="InterPro" id="IPR004006">
    <property type="entry name" value="DhaK_dom"/>
</dbReference>
<dbReference type="AlphaFoldDB" id="A0A2N9JL85"/>
<dbReference type="Gene3D" id="3.30.1180.20">
    <property type="entry name" value="Dihydroxyacetone kinase, domain 2"/>
    <property type="match status" value="1"/>
</dbReference>
<evidence type="ECO:0000256" key="1">
    <source>
        <dbReference type="SAM" id="MobiDB-lite"/>
    </source>
</evidence>
<dbReference type="PROSITE" id="PS51481">
    <property type="entry name" value="DHAK"/>
    <property type="match status" value="1"/>
</dbReference>
<keyword evidence="4" id="KW-1185">Reference proteome</keyword>
<dbReference type="PANTHER" id="PTHR28629">
    <property type="entry name" value="TRIOKINASE/FMN CYCLASE"/>
    <property type="match status" value="1"/>
</dbReference>
<name>A0A2N9JL85_9ACTN</name>
<evidence type="ECO:0000259" key="2">
    <source>
        <dbReference type="PROSITE" id="PS51481"/>
    </source>
</evidence>
<proteinExistence type="predicted"/>